<comment type="caution">
    <text evidence="2">The sequence shown here is derived from an EMBL/GenBank/DDBJ whole genome shotgun (WGS) entry which is preliminary data.</text>
</comment>
<keyword evidence="3" id="KW-1185">Reference proteome</keyword>
<accession>A0A2M8RH46</accession>
<dbReference type="EMBL" id="PGVG01000001">
    <property type="protein sequence ID" value="PJG57156.1"/>
    <property type="molecule type" value="Genomic_DNA"/>
</dbReference>
<gene>
    <name evidence="2" type="ORF">CVM73_01760</name>
</gene>
<proteinExistence type="predicted"/>
<feature type="region of interest" description="Disordered" evidence="1">
    <location>
        <begin position="79"/>
        <end position="122"/>
    </location>
</feature>
<evidence type="ECO:0000256" key="1">
    <source>
        <dbReference type="SAM" id="MobiDB-lite"/>
    </source>
</evidence>
<dbReference type="Proteomes" id="UP000231194">
    <property type="component" value="Unassembled WGS sequence"/>
</dbReference>
<name>A0A2M8RH46_9BRAD</name>
<feature type="region of interest" description="Disordered" evidence="1">
    <location>
        <begin position="1"/>
        <end position="54"/>
    </location>
</feature>
<organism evidence="2 3">
    <name type="scientific">Bradyrhizobium forestalis</name>
    <dbReference type="NCBI Taxonomy" id="1419263"/>
    <lineage>
        <taxon>Bacteria</taxon>
        <taxon>Pseudomonadati</taxon>
        <taxon>Pseudomonadota</taxon>
        <taxon>Alphaproteobacteria</taxon>
        <taxon>Hyphomicrobiales</taxon>
        <taxon>Nitrobacteraceae</taxon>
        <taxon>Bradyrhizobium</taxon>
    </lineage>
</organism>
<reference evidence="2 3" key="1">
    <citation type="submission" date="2017-11" db="EMBL/GenBank/DDBJ databases">
        <title>Bradyrhizobium forestalis sp. nov., an efficient nitrogen-fixing bacterium isolated from nodules of forest legume species in the Amazon.</title>
        <authorList>
            <person name="Costa E.M."/>
            <person name="Guimaraes A."/>
            <person name="Carvalho T.S."/>
            <person name="Rodrigues T.L."/>
            <person name="Ribeiro P.R.A."/>
            <person name="Lebbe L."/>
            <person name="Willems A."/>
            <person name="Moreira F.M.S."/>
        </authorList>
    </citation>
    <scope>NUCLEOTIDE SEQUENCE [LARGE SCALE GENOMIC DNA]</scope>
    <source>
        <strain evidence="2 3">INPA54B</strain>
    </source>
</reference>
<evidence type="ECO:0000313" key="2">
    <source>
        <dbReference type="EMBL" id="PJG57156.1"/>
    </source>
</evidence>
<protein>
    <submittedName>
        <fullName evidence="2">Uncharacterized protein</fullName>
    </submittedName>
</protein>
<evidence type="ECO:0000313" key="3">
    <source>
        <dbReference type="Proteomes" id="UP000231194"/>
    </source>
</evidence>
<sequence>MAATASARDVGCRAGNREQRQTRYDTALTVSLFGPDGERTPAVGNADEDVRGRRSRVVPTPGVCASRLAVMWRPTGARINHLQGDGGNSASLPGEHEGHRSNHRAGKAGRPAHLSSTPCALR</sequence>
<dbReference type="AlphaFoldDB" id="A0A2M8RH46"/>